<feature type="region of interest" description="Disordered" evidence="1">
    <location>
        <begin position="178"/>
        <end position="197"/>
    </location>
</feature>
<evidence type="ECO:0000313" key="3">
    <source>
        <dbReference type="EMBL" id="GLC24616.1"/>
    </source>
</evidence>
<keyword evidence="4" id="KW-1185">Reference proteome</keyword>
<dbReference type="AlphaFoldDB" id="A0AA37Q7W5"/>
<evidence type="ECO:0000313" key="4">
    <source>
        <dbReference type="Proteomes" id="UP001161325"/>
    </source>
</evidence>
<feature type="signal peptide" evidence="2">
    <location>
        <begin position="1"/>
        <end position="24"/>
    </location>
</feature>
<feature type="chain" id="PRO_5041300087" evidence="2">
    <location>
        <begin position="25"/>
        <end position="197"/>
    </location>
</feature>
<comment type="caution">
    <text evidence="3">The sequence shown here is derived from an EMBL/GenBank/DDBJ whole genome shotgun (WGS) entry which is preliminary data.</text>
</comment>
<evidence type="ECO:0000256" key="2">
    <source>
        <dbReference type="SAM" id="SignalP"/>
    </source>
</evidence>
<organism evidence="3 4">
    <name type="scientific">Roseisolibacter agri</name>
    <dbReference type="NCBI Taxonomy" id="2014610"/>
    <lineage>
        <taxon>Bacteria</taxon>
        <taxon>Pseudomonadati</taxon>
        <taxon>Gemmatimonadota</taxon>
        <taxon>Gemmatimonadia</taxon>
        <taxon>Gemmatimonadales</taxon>
        <taxon>Gemmatimonadaceae</taxon>
        <taxon>Roseisolibacter</taxon>
    </lineage>
</organism>
<name>A0AA37Q7W5_9BACT</name>
<dbReference type="EMBL" id="BRXS01000002">
    <property type="protein sequence ID" value="GLC24616.1"/>
    <property type="molecule type" value="Genomic_DNA"/>
</dbReference>
<dbReference type="PROSITE" id="PS51257">
    <property type="entry name" value="PROKAR_LIPOPROTEIN"/>
    <property type="match status" value="1"/>
</dbReference>
<gene>
    <name evidence="3" type="ORF">rosag_11290</name>
</gene>
<reference evidence="3" key="1">
    <citation type="submission" date="2022-08" db="EMBL/GenBank/DDBJ databases">
        <title>Draft genome sequencing of Roseisolibacter agri AW1220.</title>
        <authorList>
            <person name="Tobiishi Y."/>
            <person name="Tonouchi A."/>
        </authorList>
    </citation>
    <scope>NUCLEOTIDE SEQUENCE</scope>
    <source>
        <strain evidence="3">AW1220</strain>
    </source>
</reference>
<dbReference type="Proteomes" id="UP001161325">
    <property type="component" value="Unassembled WGS sequence"/>
</dbReference>
<accession>A0AA37Q7W5</accession>
<sequence>MQRLLALVWVIPVLLACGTESGRAAVGVEARARGPLVPFLWPSTTARQCRSTPRTYSQPFWRAPYQTCYDSLYDRRQTVEYDADAVVTELVQQLDVPPDRVQVAWDSVAAQLTARFGPPENAQAAPTPFYRAELTLAHWRTHCAAWQGPDSVQAALGLGPNSVELPVPGPAWSLTMKVRNGPLPDSPGCDLRGTSPP</sequence>
<proteinExistence type="predicted"/>
<protein>
    <submittedName>
        <fullName evidence="3">Uncharacterized protein</fullName>
    </submittedName>
</protein>
<keyword evidence="2" id="KW-0732">Signal</keyword>
<evidence type="ECO:0000256" key="1">
    <source>
        <dbReference type="SAM" id="MobiDB-lite"/>
    </source>
</evidence>